<dbReference type="Proteomes" id="UP000199310">
    <property type="component" value="Unassembled WGS sequence"/>
</dbReference>
<feature type="domain" description="Spore protein YkvP/CgeB glycosyl transferase-like" evidence="1">
    <location>
        <begin position="220"/>
        <end position="291"/>
    </location>
</feature>
<dbReference type="SUPFAM" id="SSF53756">
    <property type="entry name" value="UDP-Glycosyltransferase/glycogen phosphorylase"/>
    <property type="match status" value="1"/>
</dbReference>
<proteinExistence type="predicted"/>
<dbReference type="RefSeq" id="WP_089889595.1">
    <property type="nucleotide sequence ID" value="NZ_FOJG01000001.1"/>
</dbReference>
<protein>
    <recommendedName>
        <fullName evidence="1">Spore protein YkvP/CgeB glycosyl transferase-like domain-containing protein</fullName>
    </recommendedName>
</protein>
<dbReference type="AlphaFoldDB" id="A0A1I0NP78"/>
<evidence type="ECO:0000313" key="2">
    <source>
        <dbReference type="EMBL" id="SEW03269.1"/>
    </source>
</evidence>
<gene>
    <name evidence="2" type="ORF">SAMN04488122_0295</name>
</gene>
<dbReference type="OrthoDB" id="3251881at2"/>
<dbReference type="EMBL" id="FOJG01000001">
    <property type="protein sequence ID" value="SEW03269.1"/>
    <property type="molecule type" value="Genomic_DNA"/>
</dbReference>
<name>A0A1I0NP78_9BACT</name>
<keyword evidence="3" id="KW-1185">Reference proteome</keyword>
<dbReference type="InterPro" id="IPR055259">
    <property type="entry name" value="YkvP/CgeB_Glyco_trans-like"/>
</dbReference>
<organism evidence="2 3">
    <name type="scientific">Chitinophaga arvensicola</name>
    <dbReference type="NCBI Taxonomy" id="29529"/>
    <lineage>
        <taxon>Bacteria</taxon>
        <taxon>Pseudomonadati</taxon>
        <taxon>Bacteroidota</taxon>
        <taxon>Chitinophagia</taxon>
        <taxon>Chitinophagales</taxon>
        <taxon>Chitinophagaceae</taxon>
        <taxon>Chitinophaga</taxon>
    </lineage>
</organism>
<dbReference type="Pfam" id="PF13524">
    <property type="entry name" value="Glyco_trans_1_2"/>
    <property type="match status" value="1"/>
</dbReference>
<sequence length="330" mass="38735">MSLPLLNKKILFICPIFHNYHAAITEKLQEMGATVLFFPEREYGLSFKLINNFAHSRLAAFQAKHYHKILKSVENEEIDYLFVIRGYMLPQEFMEGFRKNHPGAITIMYQWDSNRTNPFVHLIPAFDRVLSFDFEDCEVNKSVDYLPLFYTDDITHFINRSSVKEYDFFFMGWFFPERYAAVVEFKKYCELNNYRLKAFLFIPSTSYLKEQLKGRKLDRTIVSKERMSRQEYLQILNASRVMVDVSNPGQTGLAMRIIESFACGTKVLTNNRRLENDSFYTPGYVDFFDDKAPSVNREFVENAVESAKPGVLSIKEWLNLIFANQEKNCV</sequence>
<evidence type="ECO:0000259" key="1">
    <source>
        <dbReference type="Pfam" id="PF13524"/>
    </source>
</evidence>
<reference evidence="3" key="1">
    <citation type="submission" date="2016-10" db="EMBL/GenBank/DDBJ databases">
        <authorList>
            <person name="Varghese N."/>
            <person name="Submissions S."/>
        </authorList>
    </citation>
    <scope>NUCLEOTIDE SEQUENCE [LARGE SCALE GENOMIC DNA]</scope>
    <source>
        <strain evidence="3">DSM 3695</strain>
    </source>
</reference>
<evidence type="ECO:0000313" key="3">
    <source>
        <dbReference type="Proteomes" id="UP000199310"/>
    </source>
</evidence>
<accession>A0A1I0NP78</accession>
<dbReference type="STRING" id="29529.SAMN04488122_0295"/>